<evidence type="ECO:0000313" key="3">
    <source>
        <dbReference type="Proteomes" id="UP001185012"/>
    </source>
</evidence>
<proteinExistence type="predicted"/>
<feature type="transmembrane region" description="Helical" evidence="1">
    <location>
        <begin position="7"/>
        <end position="30"/>
    </location>
</feature>
<dbReference type="Proteomes" id="UP001185012">
    <property type="component" value="Unassembled WGS sequence"/>
</dbReference>
<name>A0ABU1IP69_9BACL</name>
<gene>
    <name evidence="2" type="ORF">JOE21_001960</name>
</gene>
<evidence type="ECO:0000313" key="2">
    <source>
        <dbReference type="EMBL" id="MDR6225954.1"/>
    </source>
</evidence>
<reference evidence="2 3" key="1">
    <citation type="submission" date="2023-07" db="EMBL/GenBank/DDBJ databases">
        <title>Genomic Encyclopedia of Type Strains, Phase IV (KMG-IV): sequencing the most valuable type-strain genomes for metagenomic binning, comparative biology and taxonomic classification.</title>
        <authorList>
            <person name="Goeker M."/>
        </authorList>
    </citation>
    <scope>NUCLEOTIDE SEQUENCE [LARGE SCALE GENOMIC DNA]</scope>
    <source>
        <strain evidence="2 3">DSM 45903</strain>
    </source>
</reference>
<feature type="transmembrane region" description="Helical" evidence="1">
    <location>
        <begin position="36"/>
        <end position="55"/>
    </location>
</feature>
<keyword evidence="1" id="KW-0812">Transmembrane</keyword>
<keyword evidence="1" id="KW-1133">Transmembrane helix</keyword>
<comment type="caution">
    <text evidence="2">The sequence shown here is derived from an EMBL/GenBank/DDBJ whole genome shotgun (WGS) entry which is preliminary data.</text>
</comment>
<keyword evidence="3" id="KW-1185">Reference proteome</keyword>
<organism evidence="2 3">
    <name type="scientific">Desmospora profundinema</name>
    <dbReference type="NCBI Taxonomy" id="1571184"/>
    <lineage>
        <taxon>Bacteria</taxon>
        <taxon>Bacillati</taxon>
        <taxon>Bacillota</taxon>
        <taxon>Bacilli</taxon>
        <taxon>Bacillales</taxon>
        <taxon>Thermoactinomycetaceae</taxon>
        <taxon>Desmospora</taxon>
    </lineage>
</organism>
<protein>
    <submittedName>
        <fullName evidence="2">Uncharacterized protein</fullName>
    </submittedName>
</protein>
<keyword evidence="1" id="KW-0472">Membrane</keyword>
<evidence type="ECO:0000256" key="1">
    <source>
        <dbReference type="SAM" id="Phobius"/>
    </source>
</evidence>
<dbReference type="EMBL" id="JAVDQG010000004">
    <property type="protein sequence ID" value="MDR6225954.1"/>
    <property type="molecule type" value="Genomic_DNA"/>
</dbReference>
<accession>A0ABU1IP69</accession>
<dbReference type="RefSeq" id="WP_309865222.1">
    <property type="nucleotide sequence ID" value="NZ_JAVDQG010000004.1"/>
</dbReference>
<sequence>MNRRSTAVLIILSLIVAAFVVPYTLLANVYRWTGSFLFWILFVLAAIGVNIWIAARWRDKT</sequence>